<sequence>MRHDVVSRFIAMGLICFTLTGCIHYEHKSAEGKPWDEVATIRQFDKSLSISKIDDDTSLYWLARQTEYRLGAGRHKLSVKHAIGTEYSWPVEMTVDLVGGRTYGLYGRSSMKWWYYEVRDLETGRSAKVMDPAATVAPSEPVEQPLQ</sequence>
<organism evidence="1 2">
    <name type="scientific">Pseudomonas frederiksbergensis</name>
    <dbReference type="NCBI Taxonomy" id="104087"/>
    <lineage>
        <taxon>Bacteria</taxon>
        <taxon>Pseudomonadati</taxon>
        <taxon>Pseudomonadota</taxon>
        <taxon>Gammaproteobacteria</taxon>
        <taxon>Pseudomonadales</taxon>
        <taxon>Pseudomonadaceae</taxon>
        <taxon>Pseudomonas</taxon>
    </lineage>
</organism>
<proteinExistence type="predicted"/>
<dbReference type="EMBL" id="JQGJ01000010">
    <property type="protein sequence ID" value="KHK63549.1"/>
    <property type="molecule type" value="Genomic_DNA"/>
</dbReference>
<dbReference type="AlphaFoldDB" id="A0A0B1YXE0"/>
<evidence type="ECO:0008006" key="3">
    <source>
        <dbReference type="Google" id="ProtNLM"/>
    </source>
</evidence>
<evidence type="ECO:0000313" key="1">
    <source>
        <dbReference type="EMBL" id="KHK63549.1"/>
    </source>
</evidence>
<dbReference type="PROSITE" id="PS51257">
    <property type="entry name" value="PROKAR_LIPOPROTEIN"/>
    <property type="match status" value="1"/>
</dbReference>
<reference evidence="2" key="1">
    <citation type="submission" date="2015-03" db="EMBL/GenBank/DDBJ databases">
        <title>Pseudomonas frederiksbergensis hydrocarbon degrader.</title>
        <authorList>
            <person name="Brown L.M."/>
            <person name="Ruiz O.N."/>
            <person name="Mueller S."/>
            <person name="Gunasekera T.S."/>
        </authorList>
    </citation>
    <scope>NUCLEOTIDE SEQUENCE [LARGE SCALE GENOMIC DNA]</scope>
    <source>
        <strain evidence="2">SI8</strain>
    </source>
</reference>
<evidence type="ECO:0000313" key="2">
    <source>
        <dbReference type="Proteomes" id="UP000030949"/>
    </source>
</evidence>
<name>A0A0B1YXE0_9PSED</name>
<comment type="caution">
    <text evidence="1">The sequence shown here is derived from an EMBL/GenBank/DDBJ whole genome shotgun (WGS) entry which is preliminary data.</text>
</comment>
<dbReference type="Proteomes" id="UP000030949">
    <property type="component" value="Unassembled WGS sequence"/>
</dbReference>
<protein>
    <recommendedName>
        <fullName evidence="3">Lipoprotein</fullName>
    </recommendedName>
</protein>
<dbReference type="OrthoDB" id="6976319at2"/>
<accession>A0A0B1YXE0</accession>
<gene>
    <name evidence="1" type="ORF">JZ00_17080</name>
</gene>
<dbReference type="RefSeq" id="WP_039592472.1">
    <property type="nucleotide sequence ID" value="NZ_CP142104.1"/>
</dbReference>